<evidence type="ECO:0000256" key="1">
    <source>
        <dbReference type="SAM" id="MobiDB-lite"/>
    </source>
</evidence>
<gene>
    <name evidence="2" type="ORF">GbCGDNIH3_8111</name>
</gene>
<name>A0AAN1ANW2_9PROT</name>
<dbReference type="EMBL" id="CP003181">
    <property type="protein sequence ID" value="APG30489.1"/>
    <property type="molecule type" value="Genomic_DNA"/>
</dbReference>
<dbReference type="AlphaFoldDB" id="A0AAN1ANW2"/>
<accession>A0AAN1ANW2</accession>
<feature type="region of interest" description="Disordered" evidence="1">
    <location>
        <begin position="1"/>
        <end position="44"/>
    </location>
</feature>
<evidence type="ECO:0000313" key="2">
    <source>
        <dbReference type="EMBL" id="APG30489.1"/>
    </source>
</evidence>
<dbReference type="Proteomes" id="UP000019438">
    <property type="component" value="Chromosome"/>
</dbReference>
<sequence length="44" mass="4456">MKDASTPAIAAHFSPDAIISSNPPVIPPYGLSHVDGTGEGRPPS</sequence>
<evidence type="ECO:0000313" key="3">
    <source>
        <dbReference type="Proteomes" id="UP000019438"/>
    </source>
</evidence>
<proteinExistence type="predicted"/>
<dbReference type="KEGG" id="gbc:GbCGDNIH3_8111"/>
<organism evidence="2 3">
    <name type="scientific">Granulibacter bethesdensis</name>
    <dbReference type="NCBI Taxonomy" id="364410"/>
    <lineage>
        <taxon>Bacteria</taxon>
        <taxon>Pseudomonadati</taxon>
        <taxon>Pseudomonadota</taxon>
        <taxon>Alphaproteobacteria</taxon>
        <taxon>Acetobacterales</taxon>
        <taxon>Acetobacteraceae</taxon>
        <taxon>Granulibacter</taxon>
    </lineage>
</organism>
<protein>
    <submittedName>
        <fullName evidence="2">Uncharacterized protein</fullName>
    </submittedName>
</protein>
<reference evidence="3" key="1">
    <citation type="submission" date="2012-06" db="EMBL/GenBank/DDBJ databases">
        <title>Genome analysis of multiple Granulibacter bethesdensis isolates demonstrates substantial genome diversity.</title>
        <authorList>
            <person name="Greenberg D.E."/>
            <person name="Porcella S.F."/>
            <person name="Zarember K."/>
            <person name="Zelazny A.M."/>
            <person name="Bruno D."/>
            <person name="Martens C."/>
            <person name="Barbian K.D."/>
            <person name="Jaske E."/>
            <person name="Holland S.M."/>
        </authorList>
    </citation>
    <scope>NUCLEOTIDE SEQUENCE [LARGE SCALE GENOMIC DNA]</scope>
    <source>
        <strain evidence="3">CGDNIH3</strain>
    </source>
</reference>